<comment type="caution">
    <text evidence="1">The sequence shown here is derived from an EMBL/GenBank/DDBJ whole genome shotgun (WGS) entry which is preliminary data.</text>
</comment>
<dbReference type="InterPro" id="IPR010862">
    <property type="entry name" value="DUF1493"/>
</dbReference>
<protein>
    <submittedName>
        <fullName evidence="1">Uncharacterized protein DUF1493</fullName>
    </submittedName>
</protein>
<organism evidence="1 2">
    <name type="scientific">Sphingobacterium yanglingense</name>
    <dbReference type="NCBI Taxonomy" id="1437280"/>
    <lineage>
        <taxon>Bacteria</taxon>
        <taxon>Pseudomonadati</taxon>
        <taxon>Bacteroidota</taxon>
        <taxon>Sphingobacteriia</taxon>
        <taxon>Sphingobacteriales</taxon>
        <taxon>Sphingobacteriaceae</taxon>
        <taxon>Sphingobacterium</taxon>
    </lineage>
</organism>
<dbReference type="OrthoDB" id="1367059at2"/>
<dbReference type="EMBL" id="SNYV01000018">
    <property type="protein sequence ID" value="TDQ73929.1"/>
    <property type="molecule type" value="Genomic_DNA"/>
</dbReference>
<proteinExistence type="predicted"/>
<sequence>MMNVELIKLLEGYCGADTHMTESTRLYHDLNLYGDDAAEFLDRFKARFSVDIYDFHFADYFPSEGDWILPGILRFLVGKPQPGYRPLTISDLQLAIDCGYLK</sequence>
<name>A0A4R6W9P7_9SPHI</name>
<dbReference type="Pfam" id="PF07377">
    <property type="entry name" value="DUF1493"/>
    <property type="match status" value="1"/>
</dbReference>
<keyword evidence="2" id="KW-1185">Reference proteome</keyword>
<reference evidence="1 2" key="1">
    <citation type="submission" date="2019-03" db="EMBL/GenBank/DDBJ databases">
        <title>Genomic Encyclopedia of Archaeal and Bacterial Type Strains, Phase II (KMG-II): from individual species to whole genera.</title>
        <authorList>
            <person name="Goeker M."/>
        </authorList>
    </citation>
    <scope>NUCLEOTIDE SEQUENCE [LARGE SCALE GENOMIC DNA]</scope>
    <source>
        <strain evidence="1 2">DSM 28353</strain>
    </source>
</reference>
<dbReference type="AlphaFoldDB" id="A0A4R6W9P7"/>
<accession>A0A4R6W9P7</accession>
<evidence type="ECO:0000313" key="2">
    <source>
        <dbReference type="Proteomes" id="UP000295292"/>
    </source>
</evidence>
<gene>
    <name evidence="1" type="ORF">CLV99_4367</name>
</gene>
<dbReference type="RefSeq" id="WP_133586494.1">
    <property type="nucleotide sequence ID" value="NZ_SNYV01000018.1"/>
</dbReference>
<evidence type="ECO:0000313" key="1">
    <source>
        <dbReference type="EMBL" id="TDQ73929.1"/>
    </source>
</evidence>
<dbReference type="Proteomes" id="UP000295292">
    <property type="component" value="Unassembled WGS sequence"/>
</dbReference>